<proteinExistence type="inferred from homology"/>
<reference evidence="8 9" key="1">
    <citation type="submission" date="2018-06" db="EMBL/GenBank/DDBJ databases">
        <title>Extensive metabolic versatility and redundancy in microbially diverse, dynamic hydrothermal sediments.</title>
        <authorList>
            <person name="Dombrowski N."/>
            <person name="Teske A."/>
            <person name="Baker B.J."/>
        </authorList>
    </citation>
    <scope>NUCLEOTIDE SEQUENCE [LARGE SCALE GENOMIC DNA]</scope>
    <source>
        <strain evidence="8">B3_G15</strain>
    </source>
</reference>
<dbReference type="GO" id="GO:0006793">
    <property type="term" value="P:phosphorus metabolic process"/>
    <property type="evidence" value="ECO:0007669"/>
    <property type="project" value="UniProtKB-ARBA"/>
</dbReference>
<feature type="domain" description="PLD phosphodiesterase" evidence="7">
    <location>
        <begin position="123"/>
        <end position="150"/>
    </location>
</feature>
<dbReference type="EC" id="3.1.4.4" evidence="3"/>
<accession>A0A662DKN8</accession>
<evidence type="ECO:0000256" key="3">
    <source>
        <dbReference type="ARBA" id="ARBA00012027"/>
    </source>
</evidence>
<comment type="similarity">
    <text evidence="2">Belongs to the phospholipase D family.</text>
</comment>
<evidence type="ECO:0000256" key="4">
    <source>
        <dbReference type="ARBA" id="ARBA00022801"/>
    </source>
</evidence>
<dbReference type="Proteomes" id="UP000280417">
    <property type="component" value="Unassembled WGS sequence"/>
</dbReference>
<keyword evidence="4" id="KW-0378">Hydrolase</keyword>
<dbReference type="Gene3D" id="3.30.870.10">
    <property type="entry name" value="Endonuclease Chain A"/>
    <property type="match status" value="1"/>
</dbReference>
<dbReference type="GO" id="GO:0004630">
    <property type="term" value="F:phospholipase D activity"/>
    <property type="evidence" value="ECO:0007669"/>
    <property type="project" value="UniProtKB-EC"/>
</dbReference>
<dbReference type="EMBL" id="QMQA01000033">
    <property type="protein sequence ID" value="RLE14689.1"/>
    <property type="molecule type" value="Genomic_DNA"/>
</dbReference>
<evidence type="ECO:0000259" key="7">
    <source>
        <dbReference type="PROSITE" id="PS50035"/>
    </source>
</evidence>
<dbReference type="InterPro" id="IPR001736">
    <property type="entry name" value="PLipase_D/transphosphatidylase"/>
</dbReference>
<protein>
    <recommendedName>
        <fullName evidence="3">phospholipase D</fullName>
        <ecNumber evidence="3">3.1.4.4</ecNumber>
    </recommendedName>
</protein>
<gene>
    <name evidence="8" type="ORF">DRJ04_01925</name>
</gene>
<dbReference type="PROSITE" id="PS50035">
    <property type="entry name" value="PLD"/>
    <property type="match status" value="1"/>
</dbReference>
<evidence type="ECO:0000256" key="5">
    <source>
        <dbReference type="ARBA" id="ARBA00022963"/>
    </source>
</evidence>
<evidence type="ECO:0000256" key="2">
    <source>
        <dbReference type="ARBA" id="ARBA00008664"/>
    </source>
</evidence>
<organism evidence="8 9">
    <name type="scientific">Aerophobetes bacterium</name>
    <dbReference type="NCBI Taxonomy" id="2030807"/>
    <lineage>
        <taxon>Bacteria</taxon>
        <taxon>Candidatus Aerophobota</taxon>
    </lineage>
</organism>
<comment type="caution">
    <text evidence="8">The sequence shown here is derived from an EMBL/GenBank/DDBJ whole genome shotgun (WGS) entry which is preliminary data.</text>
</comment>
<evidence type="ECO:0000256" key="1">
    <source>
        <dbReference type="ARBA" id="ARBA00000798"/>
    </source>
</evidence>
<keyword evidence="6" id="KW-0443">Lipid metabolism</keyword>
<dbReference type="SUPFAM" id="SSF56024">
    <property type="entry name" value="Phospholipase D/nuclease"/>
    <property type="match status" value="1"/>
</dbReference>
<dbReference type="PANTHER" id="PTHR43856:SF1">
    <property type="entry name" value="MITOCHONDRIAL CARDIOLIPIN HYDROLASE"/>
    <property type="match status" value="1"/>
</dbReference>
<dbReference type="GO" id="GO:0016042">
    <property type="term" value="P:lipid catabolic process"/>
    <property type="evidence" value="ECO:0007669"/>
    <property type="project" value="UniProtKB-KW"/>
</dbReference>
<dbReference type="GO" id="GO:0016891">
    <property type="term" value="F:RNA endonuclease activity producing 5'-phosphomonoesters, hydrolytic mechanism"/>
    <property type="evidence" value="ECO:0007669"/>
    <property type="project" value="TreeGrafter"/>
</dbReference>
<evidence type="ECO:0000256" key="6">
    <source>
        <dbReference type="ARBA" id="ARBA00023098"/>
    </source>
</evidence>
<comment type="catalytic activity">
    <reaction evidence="1">
        <text>a 1,2-diacyl-sn-glycero-3-phosphocholine + H2O = a 1,2-diacyl-sn-glycero-3-phosphate + choline + H(+)</text>
        <dbReference type="Rhea" id="RHEA:14445"/>
        <dbReference type="ChEBI" id="CHEBI:15354"/>
        <dbReference type="ChEBI" id="CHEBI:15377"/>
        <dbReference type="ChEBI" id="CHEBI:15378"/>
        <dbReference type="ChEBI" id="CHEBI:57643"/>
        <dbReference type="ChEBI" id="CHEBI:58608"/>
        <dbReference type="EC" id="3.1.4.4"/>
    </reaction>
</comment>
<dbReference type="PANTHER" id="PTHR43856">
    <property type="entry name" value="CARDIOLIPIN HYDROLASE"/>
    <property type="match status" value="1"/>
</dbReference>
<keyword evidence="5" id="KW-0442">Lipid degradation</keyword>
<dbReference type="InterPro" id="IPR025202">
    <property type="entry name" value="PLD-like_dom"/>
</dbReference>
<dbReference type="Pfam" id="PF13091">
    <property type="entry name" value="PLDc_2"/>
    <property type="match status" value="1"/>
</dbReference>
<evidence type="ECO:0000313" key="8">
    <source>
        <dbReference type="EMBL" id="RLE14689.1"/>
    </source>
</evidence>
<dbReference type="AlphaFoldDB" id="A0A662DKN8"/>
<dbReference type="InterPro" id="IPR051406">
    <property type="entry name" value="PLD_domain"/>
</dbReference>
<name>A0A662DKN8_UNCAE</name>
<sequence>MRRDFLRILFIYIFIPLFFLSTASFAQKIQVIQDQDYFPLVNKLIKEAKSSIRVIAFEMGYYPQYPLSPSNVLIQNLINAEKTGVDVKVILEVSNWNDRITKKNKFAGKILSEGGVEVRYDSPLVTTHAKLVIIDSSFAILGSTNWTYYSLTQNKELSLFVELPSVVSELEDYFNRLWEESTSSY</sequence>
<evidence type="ECO:0000313" key="9">
    <source>
        <dbReference type="Proteomes" id="UP000280417"/>
    </source>
</evidence>